<dbReference type="Gene3D" id="3.40.50.300">
    <property type="entry name" value="P-loop containing nucleotide triphosphate hydrolases"/>
    <property type="match status" value="2"/>
</dbReference>
<comment type="caution">
    <text evidence="13">The sequence shown here is derived from an EMBL/GenBank/DDBJ whole genome shotgun (WGS) entry which is preliminary data.</text>
</comment>
<dbReference type="Pfam" id="PF00664">
    <property type="entry name" value="ABC_membrane"/>
    <property type="match status" value="2"/>
</dbReference>
<dbReference type="FunFam" id="3.40.50.300:FF:000163">
    <property type="entry name" value="Multidrug resistance-associated protein member 4"/>
    <property type="match status" value="1"/>
</dbReference>
<feature type="transmembrane region" description="Helical" evidence="10">
    <location>
        <begin position="1054"/>
        <end position="1071"/>
    </location>
</feature>
<evidence type="ECO:0000259" key="11">
    <source>
        <dbReference type="PROSITE" id="PS50893"/>
    </source>
</evidence>
<evidence type="ECO:0000256" key="4">
    <source>
        <dbReference type="ARBA" id="ARBA00022692"/>
    </source>
</evidence>
<feature type="domain" description="ABC transporter" evidence="11">
    <location>
        <begin position="1234"/>
        <end position="1466"/>
    </location>
</feature>
<dbReference type="InterPro" id="IPR050173">
    <property type="entry name" value="ABC_transporter_C-like"/>
</dbReference>
<name>A0A9W8ABD9_9FUNG</name>
<feature type="transmembrane region" description="Helical" evidence="10">
    <location>
        <begin position="937"/>
        <end position="960"/>
    </location>
</feature>
<dbReference type="FunFam" id="3.40.50.300:FF:000997">
    <property type="entry name" value="Multidrug resistance-associated protein 1"/>
    <property type="match status" value="1"/>
</dbReference>
<dbReference type="SUPFAM" id="SSF90123">
    <property type="entry name" value="ABC transporter transmembrane region"/>
    <property type="match status" value="2"/>
</dbReference>
<evidence type="ECO:0000256" key="3">
    <source>
        <dbReference type="ARBA" id="ARBA00022448"/>
    </source>
</evidence>
<dbReference type="GO" id="GO:0140359">
    <property type="term" value="F:ABC-type transporter activity"/>
    <property type="evidence" value="ECO:0007669"/>
    <property type="project" value="InterPro"/>
</dbReference>
<dbReference type="InterPro" id="IPR011527">
    <property type="entry name" value="ABC1_TM_dom"/>
</dbReference>
<keyword evidence="5" id="KW-0547">Nucleotide-binding</keyword>
<keyword evidence="3" id="KW-0813">Transport</keyword>
<gene>
    <name evidence="13" type="ORF">IWQ60_002833</name>
</gene>
<accession>A0A9W8ABD9</accession>
<dbReference type="PROSITE" id="PS50929">
    <property type="entry name" value="ABC_TM1F"/>
    <property type="match status" value="2"/>
</dbReference>
<dbReference type="Pfam" id="PF00005">
    <property type="entry name" value="ABC_tran"/>
    <property type="match status" value="2"/>
</dbReference>
<feature type="domain" description="ABC transmembrane type-1" evidence="12">
    <location>
        <begin position="917"/>
        <end position="1194"/>
    </location>
</feature>
<evidence type="ECO:0000313" key="13">
    <source>
        <dbReference type="EMBL" id="KAJ1927529.1"/>
    </source>
</evidence>
<evidence type="ECO:0000256" key="8">
    <source>
        <dbReference type="ARBA" id="ARBA00023136"/>
    </source>
</evidence>
<dbReference type="OrthoDB" id="6500128at2759"/>
<evidence type="ECO:0000256" key="2">
    <source>
        <dbReference type="ARBA" id="ARBA00009726"/>
    </source>
</evidence>
<dbReference type="PROSITE" id="PS00211">
    <property type="entry name" value="ABC_TRANSPORTER_1"/>
    <property type="match status" value="2"/>
</dbReference>
<keyword evidence="8 10" id="KW-0472">Membrane</keyword>
<feature type="transmembrane region" description="Helical" evidence="10">
    <location>
        <begin position="966"/>
        <end position="986"/>
    </location>
</feature>
<dbReference type="InterPro" id="IPR003439">
    <property type="entry name" value="ABC_transporter-like_ATP-bd"/>
</dbReference>
<feature type="region of interest" description="Disordered" evidence="9">
    <location>
        <begin position="787"/>
        <end position="809"/>
    </location>
</feature>
<evidence type="ECO:0000313" key="14">
    <source>
        <dbReference type="Proteomes" id="UP001150569"/>
    </source>
</evidence>
<keyword evidence="14" id="KW-1185">Reference proteome</keyword>
<feature type="transmembrane region" description="Helical" evidence="10">
    <location>
        <begin position="250"/>
        <end position="270"/>
    </location>
</feature>
<evidence type="ECO:0000256" key="9">
    <source>
        <dbReference type="SAM" id="MobiDB-lite"/>
    </source>
</evidence>
<dbReference type="Proteomes" id="UP001150569">
    <property type="component" value="Unassembled WGS sequence"/>
</dbReference>
<evidence type="ECO:0000256" key="5">
    <source>
        <dbReference type="ARBA" id="ARBA00022741"/>
    </source>
</evidence>
<dbReference type="PANTHER" id="PTHR24223">
    <property type="entry name" value="ATP-BINDING CASSETTE SUB-FAMILY C"/>
    <property type="match status" value="1"/>
</dbReference>
<evidence type="ECO:0000256" key="7">
    <source>
        <dbReference type="ARBA" id="ARBA00022989"/>
    </source>
</evidence>
<reference evidence="13" key="1">
    <citation type="submission" date="2022-07" db="EMBL/GenBank/DDBJ databases">
        <title>Phylogenomic reconstructions and comparative analyses of Kickxellomycotina fungi.</title>
        <authorList>
            <person name="Reynolds N.K."/>
            <person name="Stajich J.E."/>
            <person name="Barry K."/>
            <person name="Grigoriev I.V."/>
            <person name="Crous P."/>
            <person name="Smith M.E."/>
        </authorList>
    </citation>
    <scope>NUCLEOTIDE SEQUENCE</scope>
    <source>
        <strain evidence="13">RSA 861</strain>
    </source>
</reference>
<dbReference type="CDD" id="cd03250">
    <property type="entry name" value="ABCC_MRP_domain1"/>
    <property type="match status" value="1"/>
</dbReference>
<dbReference type="Gene3D" id="1.20.1560.10">
    <property type="entry name" value="ABC transporter type 1, transmembrane domain"/>
    <property type="match status" value="2"/>
</dbReference>
<dbReference type="CDD" id="cd18606">
    <property type="entry name" value="ABC_6TM_YOR1_D2_like"/>
    <property type="match status" value="1"/>
</dbReference>
<comment type="similarity">
    <text evidence="2">Belongs to the ABC transporter superfamily. ABCC family. Conjugate transporter (TC 3.A.1.208) subfamily.</text>
</comment>
<dbReference type="InterPro" id="IPR017871">
    <property type="entry name" value="ABC_transporter-like_CS"/>
</dbReference>
<keyword evidence="7 10" id="KW-1133">Transmembrane helix</keyword>
<feature type="domain" description="ABC transporter" evidence="11">
    <location>
        <begin position="536"/>
        <end position="756"/>
    </location>
</feature>
<evidence type="ECO:0000256" key="10">
    <source>
        <dbReference type="SAM" id="Phobius"/>
    </source>
</evidence>
<keyword evidence="6" id="KW-0067">ATP-binding</keyword>
<dbReference type="FunFam" id="1.20.1560.10:FF:000006">
    <property type="entry name" value="ATP-binding cassette, sub-family C (CFTR/MRP), member 9"/>
    <property type="match status" value="1"/>
</dbReference>
<feature type="domain" description="ABC transmembrane type-1" evidence="12">
    <location>
        <begin position="102"/>
        <end position="420"/>
    </location>
</feature>
<dbReference type="InterPro" id="IPR027417">
    <property type="entry name" value="P-loop_NTPase"/>
</dbReference>
<organism evidence="13 14">
    <name type="scientific">Tieghemiomyces parasiticus</name>
    <dbReference type="NCBI Taxonomy" id="78921"/>
    <lineage>
        <taxon>Eukaryota</taxon>
        <taxon>Fungi</taxon>
        <taxon>Fungi incertae sedis</taxon>
        <taxon>Zoopagomycota</taxon>
        <taxon>Kickxellomycotina</taxon>
        <taxon>Dimargaritomycetes</taxon>
        <taxon>Dimargaritales</taxon>
        <taxon>Dimargaritaceae</taxon>
        <taxon>Tieghemiomyces</taxon>
    </lineage>
</organism>
<sequence length="1490" mass="163432">MTLRFFRRFSCGTPPPVAPDQPHPTPETSANFFSGIFYWWLNPLMRLGYKRPLEATDLYQLGRLESSDYLATSFTAAWAAEVAKPKPALWRALNHVFGFRFWLAGFLLLLYFGTQIASPLILQELTDFAARSYLATHPTHYSDGLDARQAASPPTESPGQLEARLTHTLTDPPAWYGYVMMVVLFILQQIGTFLNQRHFHLCMVAGYGARGALVMAIYRKALVLSGRSRQIYSQGAIVNLMSTDCSRLDMIAGFLNLIWVAPIVLCLASGLLLWKLGVSALVGFGLMVLYLPLQHHFAKSLGRTRQGAVLLTDRRIKLTQQFFQGIRVVKLYAWEDSLTSGIYAVRRLECNLIRRLMMIRGALFTCGMVLPSFATIGSFIVYAALGNRLESGTVFASLALFNVLRTPFMLLPQLVAFYMDATISLTRISQFLQAEEINTDHLLPGKGPDAVVVSGASFAWEVTSNDPVGPPPSGPPRGTLGPAKFASLPRSLYTRILGKGEKGSDDDGDEHDAEKSAETGAPQIELTLTTDDNDMVNYEDKLDLADDRPCLHRLHFSIPPGQLVGIVGTVGSGKSSLLSAMVGELRCLAGTITISGSLAYCSQSAWIQNATLRDNVLFGRPYDRERYRQVLRACALVHDLDSLPHGDRTEIGERGISLSGGQKQRLNLARAVYADTDVVLLDDPLSAVDPHVGRHLFRRCIRGAMDGKTRLLVTHQLHFMPHVDYILHMDDGHIIEQGTYQELMNPGTAFASLMAAYGGAPDDNHNLEDEVEDIHEMGAVKAEIPTTEARHSGAETGSTTSAETPPPGYHHATMRLPIDSEDEDAVHSVRPPEMFSHADVSSSHLPAALITGSGNQSTVTIHTTRSLHPMGHASTTSLNGTGPPPPGLMQTEERATGAVTFANYLVYFNACGGWTCLLTVLFTVAGLQAFKVVTDTWLTFWIADSHGLAMGAYAGIYILWGLLQLLFGLALAWASAYFVVCGSLALHNAALERAARATMTFFDTTPLGRLLNRFSKDVDGVDNLLLEAWRSFLNQAVGLLATFLLIIVNFPIFLAPLVPMLAFYVWFAAYYRSTSREIKRLDSVTRSPLYAHFQETLSGLATIRAYRTQARFIAKNRTLLEANNRAYYLTIVIQRWLAVRLETVANILTLFTALFAVVGRYSVSPSIVGLILSYALQTAAILSVCVRQAAEVENNMNAVERLEHYTTHLPTEAAAVIADRRPAADWPSHGQITFRNVNLRFRPGLPLVLNDLTFSTGPHEKIGIVGRTGAGKSSLVLALFRLVEVESGAILIDGTNVAHLGIRDLRERLAIIPQDPVVFEGTVRSNLDPTGQMGDAALWDVLGRTELKAWVAAQPGQLDVPLASDGENLSVGQRQLLCLARAMLRRSRIVVLDEATASVDLATDTILQKVIREDFTGCTVLTIAHRLNTVVDYDRILVIDAGAVAEFDTPRRLLEDSQSQLYAMVEETGPANAALLHATVRGEAPPSPEL</sequence>
<feature type="region of interest" description="Disordered" evidence="9">
    <location>
        <begin position="498"/>
        <end position="522"/>
    </location>
</feature>
<evidence type="ECO:0000259" key="12">
    <source>
        <dbReference type="PROSITE" id="PS50929"/>
    </source>
</evidence>
<feature type="region of interest" description="Disordered" evidence="9">
    <location>
        <begin position="870"/>
        <end position="891"/>
    </location>
</feature>
<dbReference type="SMART" id="SM00382">
    <property type="entry name" value="AAA"/>
    <property type="match status" value="2"/>
</dbReference>
<feature type="transmembrane region" description="Helical" evidence="10">
    <location>
        <begin position="1143"/>
        <end position="1161"/>
    </location>
</feature>
<dbReference type="GO" id="GO:0016887">
    <property type="term" value="F:ATP hydrolysis activity"/>
    <property type="evidence" value="ECO:0007669"/>
    <property type="project" value="InterPro"/>
</dbReference>
<feature type="region of interest" description="Disordered" evidence="9">
    <location>
        <begin position="463"/>
        <end position="484"/>
    </location>
</feature>
<protein>
    <recommendedName>
        <fullName evidence="15">P-loop containing nucleoside triphosphate hydrolase protein</fullName>
    </recommendedName>
</protein>
<dbReference type="PANTHER" id="PTHR24223:SF456">
    <property type="entry name" value="MULTIDRUG RESISTANCE-ASSOCIATED PROTEIN LETHAL(2)03659"/>
    <property type="match status" value="1"/>
</dbReference>
<dbReference type="EMBL" id="JANBPT010000113">
    <property type="protein sequence ID" value="KAJ1927529.1"/>
    <property type="molecule type" value="Genomic_DNA"/>
</dbReference>
<dbReference type="InterPro" id="IPR003593">
    <property type="entry name" value="AAA+_ATPase"/>
</dbReference>
<feature type="transmembrane region" description="Helical" evidence="10">
    <location>
        <begin position="276"/>
        <end position="293"/>
    </location>
</feature>
<feature type="transmembrane region" description="Helical" evidence="10">
    <location>
        <begin position="175"/>
        <end position="194"/>
    </location>
</feature>
<feature type="transmembrane region" description="Helical" evidence="10">
    <location>
        <begin position="362"/>
        <end position="385"/>
    </location>
</feature>
<dbReference type="CDD" id="cd03244">
    <property type="entry name" value="ABCC_MRP_domain2"/>
    <property type="match status" value="1"/>
</dbReference>
<dbReference type="PROSITE" id="PS50893">
    <property type="entry name" value="ABC_TRANSPORTER_2"/>
    <property type="match status" value="2"/>
</dbReference>
<feature type="transmembrane region" description="Helical" evidence="10">
    <location>
        <begin position="904"/>
        <end position="925"/>
    </location>
</feature>
<dbReference type="CDD" id="cd18597">
    <property type="entry name" value="ABC_6TM_YOR1_D1_like"/>
    <property type="match status" value="1"/>
</dbReference>
<evidence type="ECO:0008006" key="15">
    <source>
        <dbReference type="Google" id="ProtNLM"/>
    </source>
</evidence>
<dbReference type="InterPro" id="IPR036640">
    <property type="entry name" value="ABC1_TM_sf"/>
</dbReference>
<feature type="transmembrane region" description="Helical" evidence="10">
    <location>
        <begin position="101"/>
        <end position="122"/>
    </location>
</feature>
<dbReference type="GO" id="GO:0005524">
    <property type="term" value="F:ATP binding"/>
    <property type="evidence" value="ECO:0007669"/>
    <property type="project" value="UniProtKB-KW"/>
</dbReference>
<evidence type="ECO:0000256" key="1">
    <source>
        <dbReference type="ARBA" id="ARBA00004141"/>
    </source>
</evidence>
<keyword evidence="4 10" id="KW-0812">Transmembrane</keyword>
<comment type="subcellular location">
    <subcellularLocation>
        <location evidence="1">Membrane</location>
        <topology evidence="1">Multi-pass membrane protein</topology>
    </subcellularLocation>
</comment>
<dbReference type="FunFam" id="1.20.1560.10:FF:000010">
    <property type="entry name" value="Multidrug resistance-associated ABC transporter"/>
    <property type="match status" value="1"/>
</dbReference>
<dbReference type="GO" id="GO:0016020">
    <property type="term" value="C:membrane"/>
    <property type="evidence" value="ECO:0007669"/>
    <property type="project" value="UniProtKB-SubCell"/>
</dbReference>
<proteinExistence type="inferred from homology"/>
<dbReference type="SUPFAM" id="SSF52540">
    <property type="entry name" value="P-loop containing nucleoside triphosphate hydrolases"/>
    <property type="match status" value="2"/>
</dbReference>
<evidence type="ECO:0000256" key="6">
    <source>
        <dbReference type="ARBA" id="ARBA00022840"/>
    </source>
</evidence>